<reference evidence="1 2" key="1">
    <citation type="journal article" date="2022" name="Front. Cell. Infect. Microbiol.">
        <title>The Genomes of Two Strains of Taenia crassiceps the Animal Model for the Study of Human Cysticercosis.</title>
        <authorList>
            <person name="Bobes R.J."/>
            <person name="Estrada K."/>
            <person name="Rios-Valencia D.G."/>
            <person name="Calderon-Gallegos A."/>
            <person name="de la Torre P."/>
            <person name="Carrero J.C."/>
            <person name="Sanchez-Flores A."/>
            <person name="Laclette J.P."/>
        </authorList>
    </citation>
    <scope>NUCLEOTIDE SEQUENCE [LARGE SCALE GENOMIC DNA]</scope>
    <source>
        <strain evidence="1">WFUcys</strain>
    </source>
</reference>
<name>A0ABR4QJA8_9CEST</name>
<gene>
    <name evidence="1" type="ORF">TcWFU_000109</name>
</gene>
<dbReference type="EMBL" id="JAKROA010000002">
    <property type="protein sequence ID" value="KAL5109642.1"/>
    <property type="molecule type" value="Genomic_DNA"/>
</dbReference>
<accession>A0ABR4QJA8</accession>
<organism evidence="1 2">
    <name type="scientific">Taenia crassiceps</name>
    <dbReference type="NCBI Taxonomy" id="6207"/>
    <lineage>
        <taxon>Eukaryota</taxon>
        <taxon>Metazoa</taxon>
        <taxon>Spiralia</taxon>
        <taxon>Lophotrochozoa</taxon>
        <taxon>Platyhelminthes</taxon>
        <taxon>Cestoda</taxon>
        <taxon>Eucestoda</taxon>
        <taxon>Cyclophyllidea</taxon>
        <taxon>Taeniidae</taxon>
        <taxon>Taenia</taxon>
    </lineage>
</organism>
<protein>
    <submittedName>
        <fullName evidence="1">Uncharacterized protein</fullName>
    </submittedName>
</protein>
<comment type="caution">
    <text evidence="1">The sequence shown here is derived from an EMBL/GenBank/DDBJ whole genome shotgun (WGS) entry which is preliminary data.</text>
</comment>
<dbReference type="Proteomes" id="UP001651158">
    <property type="component" value="Unassembled WGS sequence"/>
</dbReference>
<proteinExistence type="predicted"/>
<evidence type="ECO:0000313" key="2">
    <source>
        <dbReference type="Proteomes" id="UP001651158"/>
    </source>
</evidence>
<keyword evidence="2" id="KW-1185">Reference proteome</keyword>
<sequence>MTGEQMASYKSEAKWLDNPSVRTQICVISSVSPPYSSRLVKRRQGECPLTRADVVGRPVVVGGLAWSRTSPLIAWSEDNRDARVALLQVPTPLIRISVAEAAVYLSRQ</sequence>
<evidence type="ECO:0000313" key="1">
    <source>
        <dbReference type="EMBL" id="KAL5109642.1"/>
    </source>
</evidence>